<reference evidence="11 12" key="1">
    <citation type="submission" date="2019-06" db="EMBL/GenBank/DDBJ databases">
        <title>Whole genome shotgun sequence of Glutamicibacter nicotianae NBRC 14234.</title>
        <authorList>
            <person name="Hosoyama A."/>
            <person name="Uohara A."/>
            <person name="Ohji S."/>
            <person name="Ichikawa N."/>
        </authorList>
    </citation>
    <scope>NUCLEOTIDE SEQUENCE [LARGE SCALE GENOMIC DNA]</scope>
    <source>
        <strain evidence="11 12">NBRC 14234</strain>
    </source>
</reference>
<dbReference type="Pfam" id="PF00069">
    <property type="entry name" value="Pkinase"/>
    <property type="match status" value="1"/>
</dbReference>
<keyword evidence="5 11" id="KW-0418">Kinase</keyword>
<evidence type="ECO:0000256" key="5">
    <source>
        <dbReference type="ARBA" id="ARBA00022777"/>
    </source>
</evidence>
<evidence type="ECO:0000256" key="9">
    <source>
        <dbReference type="SAM" id="Phobius"/>
    </source>
</evidence>
<evidence type="ECO:0000256" key="6">
    <source>
        <dbReference type="ARBA" id="ARBA00022840"/>
    </source>
</evidence>
<name>A0ABQ0RNZ4_GLUNI</name>
<keyword evidence="6 7" id="KW-0067">ATP-binding</keyword>
<dbReference type="EMBL" id="BJNE01000015">
    <property type="protein sequence ID" value="GEC13534.1"/>
    <property type="molecule type" value="Genomic_DNA"/>
</dbReference>
<keyword evidence="2 11" id="KW-0723">Serine/threonine-protein kinase</keyword>
<dbReference type="RefSeq" id="WP_141358609.1">
    <property type="nucleotide sequence ID" value="NZ_BAAAWM010000001.1"/>
</dbReference>
<dbReference type="PANTHER" id="PTHR43289:SF6">
    <property type="entry name" value="SERINE_THREONINE-PROTEIN KINASE NEKL-3"/>
    <property type="match status" value="1"/>
</dbReference>
<keyword evidence="12" id="KW-1185">Reference proteome</keyword>
<evidence type="ECO:0000256" key="2">
    <source>
        <dbReference type="ARBA" id="ARBA00022527"/>
    </source>
</evidence>
<gene>
    <name evidence="11" type="ORF">ANI01nite_27370</name>
</gene>
<evidence type="ECO:0000256" key="7">
    <source>
        <dbReference type="PROSITE-ProRule" id="PRU10141"/>
    </source>
</evidence>
<dbReference type="InterPro" id="IPR008271">
    <property type="entry name" value="Ser/Thr_kinase_AS"/>
</dbReference>
<keyword evidence="3" id="KW-0808">Transferase</keyword>
<feature type="region of interest" description="Disordered" evidence="8">
    <location>
        <begin position="338"/>
        <end position="375"/>
    </location>
</feature>
<dbReference type="EC" id="2.7.11.1" evidence="1"/>
<dbReference type="InterPro" id="IPR017441">
    <property type="entry name" value="Protein_kinase_ATP_BS"/>
</dbReference>
<evidence type="ECO:0000256" key="4">
    <source>
        <dbReference type="ARBA" id="ARBA00022741"/>
    </source>
</evidence>
<evidence type="ECO:0000313" key="12">
    <source>
        <dbReference type="Proteomes" id="UP000316242"/>
    </source>
</evidence>
<evidence type="ECO:0000256" key="1">
    <source>
        <dbReference type="ARBA" id="ARBA00012513"/>
    </source>
</evidence>
<dbReference type="PROSITE" id="PS00107">
    <property type="entry name" value="PROTEIN_KINASE_ATP"/>
    <property type="match status" value="1"/>
</dbReference>
<accession>A0ABQ0RNZ4</accession>
<evidence type="ECO:0000313" key="11">
    <source>
        <dbReference type="EMBL" id="GEC13534.1"/>
    </source>
</evidence>
<dbReference type="PROSITE" id="PS00108">
    <property type="entry name" value="PROTEIN_KINASE_ST"/>
    <property type="match status" value="1"/>
</dbReference>
<dbReference type="PROSITE" id="PS50011">
    <property type="entry name" value="PROTEIN_KINASE_DOM"/>
    <property type="match status" value="1"/>
</dbReference>
<dbReference type="InterPro" id="IPR011009">
    <property type="entry name" value="Kinase-like_dom_sf"/>
</dbReference>
<feature type="binding site" evidence="7">
    <location>
        <position position="45"/>
    </location>
    <ligand>
        <name>ATP</name>
        <dbReference type="ChEBI" id="CHEBI:30616"/>
    </ligand>
</feature>
<evidence type="ECO:0000259" key="10">
    <source>
        <dbReference type="PROSITE" id="PS50011"/>
    </source>
</evidence>
<organism evidence="11 12">
    <name type="scientific">Glutamicibacter nicotianae</name>
    <name type="common">Arthrobacter nicotianae</name>
    <dbReference type="NCBI Taxonomy" id="37929"/>
    <lineage>
        <taxon>Bacteria</taxon>
        <taxon>Bacillati</taxon>
        <taxon>Actinomycetota</taxon>
        <taxon>Actinomycetes</taxon>
        <taxon>Micrococcales</taxon>
        <taxon>Micrococcaceae</taxon>
        <taxon>Glutamicibacter</taxon>
    </lineage>
</organism>
<dbReference type="Proteomes" id="UP000316242">
    <property type="component" value="Unassembled WGS sequence"/>
</dbReference>
<keyword evidence="9" id="KW-1133">Transmembrane helix</keyword>
<protein>
    <recommendedName>
        <fullName evidence="1">non-specific serine/threonine protein kinase</fullName>
        <ecNumber evidence="1">2.7.11.1</ecNumber>
    </recommendedName>
</protein>
<dbReference type="InterPro" id="IPR000719">
    <property type="entry name" value="Prot_kinase_dom"/>
</dbReference>
<evidence type="ECO:0000256" key="8">
    <source>
        <dbReference type="SAM" id="MobiDB-lite"/>
    </source>
</evidence>
<keyword evidence="9" id="KW-0472">Membrane</keyword>
<sequence>MSPKRAPAPAPQIPGFAYVKPLGTGGFSDVYLYEQHRPNRKVAVKVLLADVSDEEARQRFEAEANLMAQLSTHPYIVTIYQAEITDDGRSYLAMEYCSRPSLDARYRRGVLSIDETLTLAIQLCSAVHTAHLAGIVHRDIKPGNVLTTDYNRPALTDFGISGTIGSHTAGLSVPWSAPEAFSGDTPPGVRMDVYSLGATIYTVLAGHSPFVRPGQDNAQPVLIERICNSPLKPLERLDVPESLNQALSVAMAKNPASRFGSAAEFARSLQRIQIELGFSVTPFEVIEEPAEAAEEEDGESTRVRNVISISDVQRPLPSAPMISSVPGQHARRVRPSAPIPRLHMPKEPAPAPNPEDNAQDESGTPSAKPAEPKQRQSLPKVFIAVGIVLFILVGGAFIANMFLPEQEAAQRTGPPITATDGPKDALVGGTVPKVDNFEYSTVGETVTFRWSNPEPNKDDHYRWAPITATETGEFKQTKSPSATTDIGEGGQTCIEVKLVRDDGRISDGARFCTGAG</sequence>
<comment type="caution">
    <text evidence="11">The sequence shown here is derived from an EMBL/GenBank/DDBJ whole genome shotgun (WGS) entry which is preliminary data.</text>
</comment>
<evidence type="ECO:0000256" key="3">
    <source>
        <dbReference type="ARBA" id="ARBA00022679"/>
    </source>
</evidence>
<dbReference type="SMART" id="SM00220">
    <property type="entry name" value="S_TKc"/>
    <property type="match status" value="1"/>
</dbReference>
<dbReference type="GO" id="GO:0004674">
    <property type="term" value="F:protein serine/threonine kinase activity"/>
    <property type="evidence" value="ECO:0007669"/>
    <property type="project" value="UniProtKB-KW"/>
</dbReference>
<dbReference type="Gene3D" id="1.10.510.10">
    <property type="entry name" value="Transferase(Phosphotransferase) domain 1"/>
    <property type="match status" value="1"/>
</dbReference>
<keyword evidence="9" id="KW-0812">Transmembrane</keyword>
<dbReference type="SUPFAM" id="SSF56112">
    <property type="entry name" value="Protein kinase-like (PK-like)"/>
    <property type="match status" value="1"/>
</dbReference>
<dbReference type="CDD" id="cd14014">
    <property type="entry name" value="STKc_PknB_like"/>
    <property type="match status" value="1"/>
</dbReference>
<proteinExistence type="predicted"/>
<feature type="transmembrane region" description="Helical" evidence="9">
    <location>
        <begin position="381"/>
        <end position="403"/>
    </location>
</feature>
<dbReference type="PANTHER" id="PTHR43289">
    <property type="entry name" value="MITOGEN-ACTIVATED PROTEIN KINASE KINASE KINASE 20-RELATED"/>
    <property type="match status" value="1"/>
</dbReference>
<feature type="domain" description="Protein kinase" evidence="10">
    <location>
        <begin position="16"/>
        <end position="272"/>
    </location>
</feature>
<keyword evidence="4 7" id="KW-0547">Nucleotide-binding</keyword>